<evidence type="ECO:0000256" key="6">
    <source>
        <dbReference type="ARBA" id="ARBA00022695"/>
    </source>
</evidence>
<evidence type="ECO:0000259" key="11">
    <source>
        <dbReference type="Pfam" id="PF00712"/>
    </source>
</evidence>
<dbReference type="InterPro" id="IPR001001">
    <property type="entry name" value="DNA_polIII_beta"/>
</dbReference>
<dbReference type="GO" id="GO:0009360">
    <property type="term" value="C:DNA polymerase III complex"/>
    <property type="evidence" value="ECO:0007669"/>
    <property type="project" value="InterPro"/>
</dbReference>
<comment type="similarity">
    <text evidence="2 10">Belongs to the beta sliding clamp family.</text>
</comment>
<evidence type="ECO:0000256" key="2">
    <source>
        <dbReference type="ARBA" id="ARBA00010752"/>
    </source>
</evidence>
<dbReference type="Pfam" id="PF02768">
    <property type="entry name" value="DNA_pol3_beta_3"/>
    <property type="match status" value="1"/>
</dbReference>
<evidence type="ECO:0000256" key="5">
    <source>
        <dbReference type="ARBA" id="ARBA00022679"/>
    </source>
</evidence>
<dbReference type="EMBL" id="LR025085">
    <property type="protein sequence ID" value="VAX76189.1"/>
    <property type="molecule type" value="Genomic_DNA"/>
</dbReference>
<dbReference type="AlphaFoldDB" id="A0A3B1E9A1"/>
<evidence type="ECO:0000256" key="7">
    <source>
        <dbReference type="ARBA" id="ARBA00022705"/>
    </source>
</evidence>
<evidence type="ECO:0000256" key="10">
    <source>
        <dbReference type="PIRNR" id="PIRNR000804"/>
    </source>
</evidence>
<dbReference type="GO" id="GO:0008408">
    <property type="term" value="F:3'-5' exonuclease activity"/>
    <property type="evidence" value="ECO:0007669"/>
    <property type="project" value="InterPro"/>
</dbReference>
<dbReference type="RefSeq" id="WP_158348882.1">
    <property type="nucleotide sequence ID" value="NZ_LR025085.1"/>
</dbReference>
<dbReference type="OrthoDB" id="8421503at2"/>
<keyword evidence="9" id="KW-0238">DNA-binding</keyword>
<evidence type="ECO:0000313" key="14">
    <source>
        <dbReference type="EMBL" id="VAX76189.1"/>
    </source>
</evidence>
<dbReference type="InterPro" id="IPR022637">
    <property type="entry name" value="DNA_polIII_beta_cen"/>
</dbReference>
<comment type="subunit">
    <text evidence="10">Forms a ring-shaped head-to-tail homodimer around DNA.</text>
</comment>
<proteinExistence type="inferred from homology"/>
<evidence type="ECO:0000256" key="9">
    <source>
        <dbReference type="ARBA" id="ARBA00023125"/>
    </source>
</evidence>
<dbReference type="InterPro" id="IPR022634">
    <property type="entry name" value="DNA_polIII_beta_N"/>
</dbReference>
<evidence type="ECO:0000256" key="4">
    <source>
        <dbReference type="ARBA" id="ARBA00022490"/>
    </source>
</evidence>
<keyword evidence="6 10" id="KW-0548">Nucleotidyltransferase</keyword>
<dbReference type="Pfam" id="PF02767">
    <property type="entry name" value="DNA_pol3_beta_2"/>
    <property type="match status" value="1"/>
</dbReference>
<dbReference type="Gene3D" id="3.70.10.10">
    <property type="match status" value="1"/>
</dbReference>
<organism evidence="14 15">
    <name type="scientific">Buchnera aphidicola</name>
    <name type="common">Cinara strobi</name>
    <dbReference type="NCBI Taxonomy" id="1921549"/>
    <lineage>
        <taxon>Bacteria</taxon>
        <taxon>Pseudomonadati</taxon>
        <taxon>Pseudomonadota</taxon>
        <taxon>Gammaproteobacteria</taxon>
        <taxon>Enterobacterales</taxon>
        <taxon>Erwiniaceae</taxon>
        <taxon>Buchnera</taxon>
    </lineage>
</organism>
<name>A0A3B1E9A1_9GAMM</name>
<evidence type="ECO:0000256" key="1">
    <source>
        <dbReference type="ARBA" id="ARBA00004496"/>
    </source>
</evidence>
<feature type="domain" description="DNA polymerase III beta sliding clamp C-terminal" evidence="13">
    <location>
        <begin position="253"/>
        <end position="367"/>
    </location>
</feature>
<dbReference type="PIRSF" id="PIRSF000804">
    <property type="entry name" value="DNA_pol_III_b"/>
    <property type="match status" value="1"/>
</dbReference>
<dbReference type="NCBIfam" id="TIGR00663">
    <property type="entry name" value="dnan"/>
    <property type="match status" value="1"/>
</dbReference>
<comment type="subcellular location">
    <subcellularLocation>
        <location evidence="1 10">Cytoplasm</location>
    </subcellularLocation>
</comment>
<feature type="domain" description="DNA polymerase III beta sliding clamp central" evidence="12">
    <location>
        <begin position="132"/>
        <end position="246"/>
    </location>
</feature>
<keyword evidence="7 10" id="KW-0235">DNA replication</keyword>
<dbReference type="SMART" id="SM00480">
    <property type="entry name" value="POL3Bc"/>
    <property type="match status" value="1"/>
</dbReference>
<dbReference type="GO" id="GO:0005737">
    <property type="term" value="C:cytoplasm"/>
    <property type="evidence" value="ECO:0007669"/>
    <property type="project" value="UniProtKB-SubCell"/>
</dbReference>
<dbReference type="GO" id="GO:0003887">
    <property type="term" value="F:DNA-directed DNA polymerase activity"/>
    <property type="evidence" value="ECO:0007669"/>
    <property type="project" value="UniProtKB-UniRule"/>
</dbReference>
<evidence type="ECO:0000259" key="12">
    <source>
        <dbReference type="Pfam" id="PF02767"/>
    </source>
</evidence>
<evidence type="ECO:0000313" key="15">
    <source>
        <dbReference type="Proteomes" id="UP000271849"/>
    </source>
</evidence>
<feature type="domain" description="DNA polymerase III beta sliding clamp N-terminal" evidence="11">
    <location>
        <begin position="1"/>
        <end position="120"/>
    </location>
</feature>
<keyword evidence="5 10" id="KW-0808">Transferase</keyword>
<keyword evidence="8 10" id="KW-0239">DNA-directed DNA polymerase</keyword>
<dbReference type="SUPFAM" id="SSF55979">
    <property type="entry name" value="DNA clamp"/>
    <property type="match status" value="3"/>
</dbReference>
<sequence length="369" mass="43359">MEFKIKKNDFLDPLKKINRIITKNVVFPILENIIIKINEKVLKLTSSNLDIELNAYIKKKLFILYNPGRIIVSGKKILNICRNISNNEELYFRVINKQIYIKVKKSLFKINLIKNTKFPIFKKFCSIKKFSISQKILKEMILSVYFSIANNDIRTSLNGILIEYQDNFLYGVTTDGHRLSMYKTPLQLNITYFNIIVSKKSILEIHKLLELSKNKDIQIKIKKNYASFKLHNILLTTKLLHGNFPNYKDVILSQSTHRILVPREKLRESLLKISVLCNTTFKGVYLEFSKNQLTIKSKNQEDEESSDSFYINNKYEKISFFINVFYLLDVLNALNINLINFIFNIPISCIQIQSEMKKEILYIIMPLKL</sequence>
<dbReference type="GO" id="GO:0006271">
    <property type="term" value="P:DNA strand elongation involved in DNA replication"/>
    <property type="evidence" value="ECO:0007669"/>
    <property type="project" value="TreeGrafter"/>
</dbReference>
<gene>
    <name evidence="14" type="primary">dnaN</name>
    <name evidence="14" type="ORF">BUCINSTRO3249_0003</name>
</gene>
<dbReference type="InterPro" id="IPR022635">
    <property type="entry name" value="DNA_polIII_beta_C"/>
</dbReference>
<dbReference type="Gene3D" id="3.10.150.10">
    <property type="entry name" value="DNA Polymerase III, subunit A, domain 2"/>
    <property type="match status" value="1"/>
</dbReference>
<protein>
    <recommendedName>
        <fullName evidence="3 10">Beta sliding clamp</fullName>
    </recommendedName>
</protein>
<dbReference type="PANTHER" id="PTHR30478">
    <property type="entry name" value="DNA POLYMERASE III SUBUNIT BETA"/>
    <property type="match status" value="1"/>
</dbReference>
<accession>A0A3B1E9A1</accession>
<dbReference type="GO" id="GO:0003677">
    <property type="term" value="F:DNA binding"/>
    <property type="evidence" value="ECO:0007669"/>
    <property type="project" value="UniProtKB-UniRule"/>
</dbReference>
<comment type="function">
    <text evidence="10">Confers DNA tethering and processivity to DNA polymerases and other proteins. Acts as a clamp, forming a ring around DNA (a reaction catalyzed by the clamp-loading complex) which diffuses in an ATP-independent manner freely and bidirectionally along dsDNA. Initially characterized for its ability to contact the catalytic subunit of DNA polymerase III (Pol III), a complex, multichain enzyme responsible for most of the replicative synthesis in bacteria; Pol III exhibits 3'-5' exonuclease proofreading activity. The beta chain is required for initiation of replication as well as for processivity of DNA replication.</text>
</comment>
<evidence type="ECO:0000256" key="3">
    <source>
        <dbReference type="ARBA" id="ARBA00021035"/>
    </source>
</evidence>
<evidence type="ECO:0000259" key="13">
    <source>
        <dbReference type="Pfam" id="PF02768"/>
    </source>
</evidence>
<dbReference type="STRING" id="1921549.GCA_900128825_00003"/>
<reference evidence="15" key="1">
    <citation type="submission" date="2018-09" db="EMBL/GenBank/DDBJ databases">
        <authorList>
            <person name="Manzano-Marin A."/>
            <person name="Manzano-Marin A."/>
        </authorList>
    </citation>
    <scope>NUCLEOTIDE SEQUENCE [LARGE SCALE GENOMIC DNA]</scope>
    <source>
        <strain evidence="15">BuCistrobi</strain>
    </source>
</reference>
<evidence type="ECO:0000256" key="8">
    <source>
        <dbReference type="ARBA" id="ARBA00022932"/>
    </source>
</evidence>
<dbReference type="CDD" id="cd00140">
    <property type="entry name" value="beta_clamp"/>
    <property type="match status" value="1"/>
</dbReference>
<keyword evidence="4 10" id="KW-0963">Cytoplasm</keyword>
<dbReference type="PANTHER" id="PTHR30478:SF0">
    <property type="entry name" value="BETA SLIDING CLAMP"/>
    <property type="match status" value="1"/>
</dbReference>
<dbReference type="InterPro" id="IPR046938">
    <property type="entry name" value="DNA_clamp_sf"/>
</dbReference>
<dbReference type="Pfam" id="PF00712">
    <property type="entry name" value="DNA_pol3_beta"/>
    <property type="match status" value="1"/>
</dbReference>
<dbReference type="Proteomes" id="UP000271849">
    <property type="component" value="Chromosome"/>
</dbReference>